<dbReference type="Gene3D" id="3.40.190.10">
    <property type="entry name" value="Periplasmic binding protein-like II"/>
    <property type="match status" value="1"/>
</dbReference>
<reference evidence="7" key="3">
    <citation type="submission" date="2015-08" db="EMBL/GenBank/DDBJ databases">
        <title>Draft Genome Sequence of a Heterotrophic Facultative Anaerobic Bacterium Ardenticatena maritima Strain 110S.</title>
        <authorList>
            <person name="Kawaichi S."/>
            <person name="Yoshida T."/>
            <person name="Sako Y."/>
            <person name="Nakamura R."/>
        </authorList>
    </citation>
    <scope>NUCLEOTIDE SEQUENCE [LARGE SCALE GENOMIC DNA]</scope>
    <source>
        <strain evidence="7">110S</strain>
    </source>
</reference>
<dbReference type="Proteomes" id="UP000037784">
    <property type="component" value="Unassembled WGS sequence"/>
</dbReference>
<protein>
    <submittedName>
        <fullName evidence="5">Peptide/nickel transport system substrate-binding protein</fullName>
    </submittedName>
</protein>
<evidence type="ECO:0000256" key="2">
    <source>
        <dbReference type="ARBA" id="ARBA00022448"/>
    </source>
</evidence>
<reference evidence="6 8" key="2">
    <citation type="submission" date="2015-07" db="EMBL/GenBank/DDBJ databases">
        <title>Whole genome sequence of Ardenticatena maritima DSM 23922.</title>
        <authorList>
            <person name="Hemp J."/>
            <person name="Ward L.M."/>
            <person name="Pace L.A."/>
            <person name="Fischer W.W."/>
        </authorList>
    </citation>
    <scope>NUCLEOTIDE SEQUENCE [LARGE SCALE GENOMIC DNA]</scope>
    <source>
        <strain evidence="6 8">110S</strain>
    </source>
</reference>
<evidence type="ECO:0000259" key="4">
    <source>
        <dbReference type="Pfam" id="PF00496"/>
    </source>
</evidence>
<evidence type="ECO:0000313" key="6">
    <source>
        <dbReference type="EMBL" id="KPL87275.1"/>
    </source>
</evidence>
<dbReference type="GO" id="GO:0015833">
    <property type="term" value="P:peptide transport"/>
    <property type="evidence" value="ECO:0007669"/>
    <property type="project" value="TreeGrafter"/>
</dbReference>
<dbReference type="GO" id="GO:1904680">
    <property type="term" value="F:peptide transmembrane transporter activity"/>
    <property type="evidence" value="ECO:0007669"/>
    <property type="project" value="TreeGrafter"/>
</dbReference>
<dbReference type="AlphaFoldDB" id="A0A0M8K6D4"/>
<evidence type="ECO:0000313" key="5">
    <source>
        <dbReference type="EMBL" id="GAP62723.1"/>
    </source>
</evidence>
<comment type="caution">
    <text evidence="5">The sequence shown here is derived from an EMBL/GenBank/DDBJ whole genome shotgun (WGS) entry which is preliminary data.</text>
</comment>
<reference evidence="5 7" key="1">
    <citation type="journal article" date="2015" name="Genome Announc.">
        <title>Draft Genome Sequence of a Heterotrophic Facultative Anaerobic Thermophilic Bacterium, Ardenticatena maritima Strain 110ST.</title>
        <authorList>
            <person name="Kawaichi S."/>
            <person name="Yoshida T."/>
            <person name="Sako Y."/>
            <person name="Nakamura R."/>
        </authorList>
    </citation>
    <scope>NUCLEOTIDE SEQUENCE [LARGE SCALE GENOMIC DNA]</scope>
    <source>
        <strain evidence="5 7">110S</strain>
    </source>
</reference>
<dbReference type="InterPro" id="IPR039424">
    <property type="entry name" value="SBP_5"/>
</dbReference>
<comment type="similarity">
    <text evidence="1">Belongs to the bacterial solute-binding protein 5 family.</text>
</comment>
<evidence type="ECO:0000313" key="8">
    <source>
        <dbReference type="Proteomes" id="UP000050502"/>
    </source>
</evidence>
<dbReference type="GO" id="GO:0043190">
    <property type="term" value="C:ATP-binding cassette (ABC) transporter complex"/>
    <property type="evidence" value="ECO:0007669"/>
    <property type="project" value="InterPro"/>
</dbReference>
<organism evidence="5 7">
    <name type="scientific">Ardenticatena maritima</name>
    <dbReference type="NCBI Taxonomy" id="872965"/>
    <lineage>
        <taxon>Bacteria</taxon>
        <taxon>Bacillati</taxon>
        <taxon>Chloroflexota</taxon>
        <taxon>Ardenticatenia</taxon>
        <taxon>Ardenticatenales</taxon>
        <taxon>Ardenticatenaceae</taxon>
        <taxon>Ardenticatena</taxon>
    </lineage>
</organism>
<feature type="domain" description="Solute-binding protein family 5" evidence="4">
    <location>
        <begin position="83"/>
        <end position="456"/>
    </location>
</feature>
<dbReference type="RefSeq" id="WP_054492623.1">
    <property type="nucleotide sequence ID" value="NZ_BBZA01000076.1"/>
</dbReference>
<dbReference type="PANTHER" id="PTHR30290:SF9">
    <property type="entry name" value="OLIGOPEPTIDE-BINDING PROTEIN APPA"/>
    <property type="match status" value="1"/>
</dbReference>
<keyword evidence="7" id="KW-1185">Reference proteome</keyword>
<dbReference type="Gene3D" id="3.90.76.10">
    <property type="entry name" value="Dipeptide-binding Protein, Domain 1"/>
    <property type="match status" value="1"/>
</dbReference>
<dbReference type="SUPFAM" id="SSF53850">
    <property type="entry name" value="Periplasmic binding protein-like II"/>
    <property type="match status" value="1"/>
</dbReference>
<dbReference type="FunCoup" id="A0A0M8K6D4">
    <property type="interactions" value="139"/>
</dbReference>
<dbReference type="InParanoid" id="A0A0M8K6D4"/>
<evidence type="ECO:0000313" key="7">
    <source>
        <dbReference type="Proteomes" id="UP000037784"/>
    </source>
</evidence>
<dbReference type="PIRSF" id="PIRSF002741">
    <property type="entry name" value="MppA"/>
    <property type="match status" value="1"/>
</dbReference>
<dbReference type="PANTHER" id="PTHR30290">
    <property type="entry name" value="PERIPLASMIC BINDING COMPONENT OF ABC TRANSPORTER"/>
    <property type="match status" value="1"/>
</dbReference>
<dbReference type="Pfam" id="PF00496">
    <property type="entry name" value="SBP_bac_5"/>
    <property type="match status" value="1"/>
</dbReference>
<dbReference type="STRING" id="872965.SE16_12320"/>
<proteinExistence type="inferred from homology"/>
<dbReference type="Gene3D" id="3.10.105.10">
    <property type="entry name" value="Dipeptide-binding Protein, Domain 3"/>
    <property type="match status" value="1"/>
</dbReference>
<gene>
    <name evidence="5" type="ORF">ARMA_1146</name>
    <name evidence="6" type="ORF">SE16_12320</name>
</gene>
<dbReference type="EMBL" id="BBZA01000076">
    <property type="protein sequence ID" value="GAP62723.1"/>
    <property type="molecule type" value="Genomic_DNA"/>
</dbReference>
<dbReference type="GO" id="GO:0042597">
    <property type="term" value="C:periplasmic space"/>
    <property type="evidence" value="ECO:0007669"/>
    <property type="project" value="UniProtKB-ARBA"/>
</dbReference>
<dbReference type="InterPro" id="IPR030678">
    <property type="entry name" value="Peptide/Ni-bd"/>
</dbReference>
<keyword evidence="2" id="KW-0813">Transport</keyword>
<dbReference type="EMBL" id="LGKN01000006">
    <property type="protein sequence ID" value="KPL87275.1"/>
    <property type="molecule type" value="Genomic_DNA"/>
</dbReference>
<keyword evidence="3" id="KW-0732">Signal</keyword>
<dbReference type="Proteomes" id="UP000050502">
    <property type="component" value="Unassembled WGS sequence"/>
</dbReference>
<dbReference type="InterPro" id="IPR000914">
    <property type="entry name" value="SBP_5_dom"/>
</dbReference>
<evidence type="ECO:0000256" key="3">
    <source>
        <dbReference type="ARBA" id="ARBA00022729"/>
    </source>
</evidence>
<accession>A0A0M8K6D4</accession>
<dbReference type="OrthoDB" id="9796817at2"/>
<evidence type="ECO:0000256" key="1">
    <source>
        <dbReference type="ARBA" id="ARBA00005695"/>
    </source>
</evidence>
<sequence>MIQHLRWQILIAVLGVAALFITLLAAADRVQITFVPQPGGAYTEGVVGAPGNLNPLFFQTQTDRDIGALVFRGLTQVAENGQILPDMARSWEISEDGLTYTFSLRDDIFWHDGAPFTADDVAFTITTIQHPDFAAAGGRMDLVEQWRDIQVEVVDPLTVRFTLPAPFAPFLSFTTTPIVPRHLLENVNIFAMPQTSLSRAPVGTGPWKVADVQADRIVLTPHTDFYGYFDSGRLPYLESVILRFYPAAEALLPAYEAEEVLGVAEVPLSDLDKALADETLNLYSTLLAEYTMVVFNLDRPYFADTRVRQALLYGLDRQALIDEVLQGQGIVAHSPYMPTHWAYDPTIPPYEYNPTKARELLNQAGWRDTDRDGVRDKDGVALQFGLLTNQENPLQIALVEAMSRQWEEIGVRAVPMKVGFSGLAEDFLRPRSFDAVLLRFTNVPPDPDLYSLWHSSQMSENGQNWAGWNNPRADELLEEGRRTLDQNARRAIYSEFQQVFAAEVPSILLYIPVYTYGVDQRLRDVQIAPLWQTGDRFKTLDRWYMYVQRQLVTPTPNNATNQSEP</sequence>
<name>A0A0M8K6D4_9CHLR</name>